<dbReference type="Proteomes" id="UP000198694">
    <property type="component" value="Unassembled WGS sequence"/>
</dbReference>
<reference evidence="1 2" key="1">
    <citation type="submission" date="2016-10" db="EMBL/GenBank/DDBJ databases">
        <authorList>
            <person name="de Groot N.N."/>
        </authorList>
    </citation>
    <scope>NUCLEOTIDE SEQUENCE [LARGE SCALE GENOMIC DNA]</scope>
    <source>
        <strain evidence="1 2">CGMCC 1.6502</strain>
    </source>
</reference>
<gene>
    <name evidence="1" type="ORF">SAMN05216243_2810</name>
</gene>
<organism evidence="1 2">
    <name type="scientific">Sediminibacillus albus</name>
    <dbReference type="NCBI Taxonomy" id="407036"/>
    <lineage>
        <taxon>Bacteria</taxon>
        <taxon>Bacillati</taxon>
        <taxon>Bacillota</taxon>
        <taxon>Bacilli</taxon>
        <taxon>Bacillales</taxon>
        <taxon>Bacillaceae</taxon>
        <taxon>Sediminibacillus</taxon>
    </lineage>
</organism>
<sequence>MLNLFKKKKCAMCGQKAAKPTEYINDREEKVIICYKCVPYAERRAFRRR</sequence>
<name>A0A1G9B656_9BACI</name>
<evidence type="ECO:0000313" key="2">
    <source>
        <dbReference type="Proteomes" id="UP000198694"/>
    </source>
</evidence>
<keyword evidence="2" id="KW-1185">Reference proteome</keyword>
<accession>A0A1G9B656</accession>
<proteinExistence type="predicted"/>
<evidence type="ECO:0000313" key="1">
    <source>
        <dbReference type="EMBL" id="SDK34510.1"/>
    </source>
</evidence>
<dbReference type="EMBL" id="FNFL01000005">
    <property type="protein sequence ID" value="SDK34510.1"/>
    <property type="molecule type" value="Genomic_DNA"/>
</dbReference>
<protein>
    <submittedName>
        <fullName evidence="1">Uncharacterized protein</fullName>
    </submittedName>
</protein>
<dbReference type="AlphaFoldDB" id="A0A1G9B656"/>